<protein>
    <submittedName>
        <fullName evidence="1">Uncharacterized protein</fullName>
    </submittedName>
</protein>
<keyword evidence="2" id="KW-1185">Reference proteome</keyword>
<dbReference type="AlphaFoldDB" id="A0A026W2G6"/>
<evidence type="ECO:0000313" key="2">
    <source>
        <dbReference type="Proteomes" id="UP000053097"/>
    </source>
</evidence>
<accession>A0A026W2G6</accession>
<proteinExistence type="predicted"/>
<sequence>MQRYRVGYLANYGYFANNASLPIDEHVVTFAQANYSAAKMARPADSDLTAAYSVCRGYATVQADRSLRSVRSVTHQYLRDLVSYVDNYARMRHSLRVEEVITLDRLRYRGTLSDMIARLNLFSEDGTMTDMCIVTM</sequence>
<gene>
    <name evidence="1" type="ORF">X777_11332</name>
</gene>
<reference evidence="1 2" key="1">
    <citation type="journal article" date="2014" name="Curr. Biol.">
        <title>The genome of the clonal raider ant Cerapachys biroi.</title>
        <authorList>
            <person name="Oxley P.R."/>
            <person name="Ji L."/>
            <person name="Fetter-Pruneda I."/>
            <person name="McKenzie S.K."/>
            <person name="Li C."/>
            <person name="Hu H."/>
            <person name="Zhang G."/>
            <person name="Kronauer D.J."/>
        </authorList>
    </citation>
    <scope>NUCLEOTIDE SEQUENCE [LARGE SCALE GENOMIC DNA]</scope>
</reference>
<evidence type="ECO:0000313" key="1">
    <source>
        <dbReference type="EMBL" id="EZA50193.1"/>
    </source>
</evidence>
<name>A0A026W2G6_OOCBI</name>
<dbReference type="EMBL" id="KK107469">
    <property type="protein sequence ID" value="EZA50193.1"/>
    <property type="molecule type" value="Genomic_DNA"/>
</dbReference>
<dbReference type="Proteomes" id="UP000053097">
    <property type="component" value="Unassembled WGS sequence"/>
</dbReference>
<organism evidence="1 2">
    <name type="scientific">Ooceraea biroi</name>
    <name type="common">Clonal raider ant</name>
    <name type="synonym">Cerapachys biroi</name>
    <dbReference type="NCBI Taxonomy" id="2015173"/>
    <lineage>
        <taxon>Eukaryota</taxon>
        <taxon>Metazoa</taxon>
        <taxon>Ecdysozoa</taxon>
        <taxon>Arthropoda</taxon>
        <taxon>Hexapoda</taxon>
        <taxon>Insecta</taxon>
        <taxon>Pterygota</taxon>
        <taxon>Neoptera</taxon>
        <taxon>Endopterygota</taxon>
        <taxon>Hymenoptera</taxon>
        <taxon>Apocrita</taxon>
        <taxon>Aculeata</taxon>
        <taxon>Formicoidea</taxon>
        <taxon>Formicidae</taxon>
        <taxon>Dorylinae</taxon>
        <taxon>Ooceraea</taxon>
    </lineage>
</organism>
<dbReference type="STRING" id="2015173.A0A026W2G6"/>